<evidence type="ECO:0000313" key="7">
    <source>
        <dbReference type="Proteomes" id="UP000038040"/>
    </source>
</evidence>
<comment type="subcellular location">
    <subcellularLocation>
        <location evidence="1">Secreted</location>
    </subcellularLocation>
</comment>
<dbReference type="EMBL" id="UYYG01000028">
    <property type="protein sequence ID" value="VDN51716.1"/>
    <property type="molecule type" value="Genomic_DNA"/>
</dbReference>
<reference evidence="6 8" key="2">
    <citation type="submission" date="2018-11" db="EMBL/GenBank/DDBJ databases">
        <authorList>
            <consortium name="Pathogen Informatics"/>
        </authorList>
    </citation>
    <scope>NUCLEOTIDE SEQUENCE [LARGE SCALE GENOMIC DNA]</scope>
</reference>
<protein>
    <submittedName>
        <fullName evidence="9">Transthyretin-like family protein</fullName>
    </submittedName>
</protein>
<evidence type="ECO:0000313" key="6">
    <source>
        <dbReference type="EMBL" id="VDN51716.1"/>
    </source>
</evidence>
<evidence type="ECO:0000256" key="1">
    <source>
        <dbReference type="ARBA" id="ARBA00004613"/>
    </source>
</evidence>
<dbReference type="Gene3D" id="2.60.40.3330">
    <property type="match status" value="1"/>
</dbReference>
<accession>A0A0N4UI08</accession>
<keyword evidence="4 5" id="KW-0732">Signal</keyword>
<feature type="signal peptide" evidence="5">
    <location>
        <begin position="1"/>
        <end position="15"/>
    </location>
</feature>
<dbReference type="InterPro" id="IPR038479">
    <property type="entry name" value="Transthyretin-like_sf"/>
</dbReference>
<evidence type="ECO:0000256" key="5">
    <source>
        <dbReference type="SAM" id="SignalP"/>
    </source>
</evidence>
<proteinExistence type="inferred from homology"/>
<reference evidence="9" key="1">
    <citation type="submission" date="2017-02" db="UniProtKB">
        <authorList>
            <consortium name="WormBaseParasite"/>
        </authorList>
    </citation>
    <scope>IDENTIFICATION</scope>
</reference>
<keyword evidence="8" id="KW-1185">Reference proteome</keyword>
<keyword evidence="3" id="KW-0964">Secreted</keyword>
<evidence type="ECO:0000256" key="2">
    <source>
        <dbReference type="ARBA" id="ARBA00010112"/>
    </source>
</evidence>
<name>A0A0N4UI08_DRAME</name>
<dbReference type="WBParaSite" id="DME_0000721801-mRNA-1">
    <property type="protein sequence ID" value="DME_0000721801-mRNA-1"/>
    <property type="gene ID" value="DME_0000721801"/>
</dbReference>
<dbReference type="OrthoDB" id="5837678at2759"/>
<organism evidence="7 9">
    <name type="scientific">Dracunculus medinensis</name>
    <name type="common">Guinea worm</name>
    <dbReference type="NCBI Taxonomy" id="318479"/>
    <lineage>
        <taxon>Eukaryota</taxon>
        <taxon>Metazoa</taxon>
        <taxon>Ecdysozoa</taxon>
        <taxon>Nematoda</taxon>
        <taxon>Chromadorea</taxon>
        <taxon>Rhabditida</taxon>
        <taxon>Spirurina</taxon>
        <taxon>Dracunculoidea</taxon>
        <taxon>Dracunculidae</taxon>
        <taxon>Dracunculus</taxon>
    </lineage>
</organism>
<evidence type="ECO:0000256" key="4">
    <source>
        <dbReference type="ARBA" id="ARBA00022729"/>
    </source>
</evidence>
<dbReference type="PANTHER" id="PTHR21700">
    <property type="entry name" value="TRANSTHYRETIN-LIKE FAMILY PROTEIN-RELATED"/>
    <property type="match status" value="1"/>
</dbReference>
<evidence type="ECO:0000313" key="9">
    <source>
        <dbReference type="WBParaSite" id="DME_0000721801-mRNA-1"/>
    </source>
</evidence>
<dbReference type="Proteomes" id="UP000038040">
    <property type="component" value="Unplaced"/>
</dbReference>
<dbReference type="PANTHER" id="PTHR21700:SF112">
    <property type="entry name" value="TRANSTHYRETIN-RELATED FAMILY DOMAIN"/>
    <property type="match status" value="1"/>
</dbReference>
<dbReference type="GO" id="GO:0009986">
    <property type="term" value="C:cell surface"/>
    <property type="evidence" value="ECO:0007669"/>
    <property type="project" value="InterPro"/>
</dbReference>
<dbReference type="InterPro" id="IPR001534">
    <property type="entry name" value="Transthyretin-like"/>
</dbReference>
<dbReference type="Proteomes" id="UP000274756">
    <property type="component" value="Unassembled WGS sequence"/>
</dbReference>
<dbReference type="GO" id="GO:0005576">
    <property type="term" value="C:extracellular region"/>
    <property type="evidence" value="ECO:0007669"/>
    <property type="project" value="UniProtKB-SubCell"/>
</dbReference>
<evidence type="ECO:0000256" key="3">
    <source>
        <dbReference type="ARBA" id="ARBA00022525"/>
    </source>
</evidence>
<evidence type="ECO:0000313" key="8">
    <source>
        <dbReference type="Proteomes" id="UP000274756"/>
    </source>
</evidence>
<comment type="similarity">
    <text evidence="2">Belongs to the nematode transthyretin-like family.</text>
</comment>
<dbReference type="AlphaFoldDB" id="A0A0N4UI08"/>
<gene>
    <name evidence="6" type="ORF">DME_LOCUS1689</name>
</gene>
<dbReference type="Pfam" id="PF01060">
    <property type="entry name" value="TTR-52"/>
    <property type="match status" value="1"/>
</dbReference>
<feature type="chain" id="PRO_5041042852" evidence="5">
    <location>
        <begin position="16"/>
        <end position="135"/>
    </location>
</feature>
<sequence length="135" mass="15665">MFWTWLYFFISFTAAFRQQSFGIRGKLICGHSSAEGITVKLYNDKAIGFNNQLAETRTDGDGNYELTAATDSIFSMEPYLKIYTNCNRGFNPCKREIKLEIPSDYVTRTSTIQQWFDGGIINLQFKFDDEERKCF</sequence>